<evidence type="ECO:0000256" key="1">
    <source>
        <dbReference type="SAM" id="SignalP"/>
    </source>
</evidence>
<dbReference type="Gene3D" id="3.40.50.1820">
    <property type="entry name" value="alpha/beta hydrolase"/>
    <property type="match status" value="2"/>
</dbReference>
<evidence type="ECO:0000313" key="2">
    <source>
        <dbReference type="EMBL" id="RXZ64521.1"/>
    </source>
</evidence>
<dbReference type="InterPro" id="IPR029058">
    <property type="entry name" value="AB_hydrolase_fold"/>
</dbReference>
<evidence type="ECO:0000313" key="3">
    <source>
        <dbReference type="Proteomes" id="UP000293623"/>
    </source>
</evidence>
<dbReference type="RefSeq" id="WP_129524828.1">
    <property type="nucleotide sequence ID" value="NZ_SDPV01000002.1"/>
</dbReference>
<dbReference type="PANTHER" id="PTHR34853">
    <property type="match status" value="1"/>
</dbReference>
<dbReference type="Pfam" id="PF03583">
    <property type="entry name" value="LIP"/>
    <property type="match status" value="1"/>
</dbReference>
<proteinExistence type="predicted"/>
<reference evidence="2 3" key="1">
    <citation type="submission" date="2019-01" db="EMBL/GenBank/DDBJ databases">
        <title>Altererythrobacter rhizovicinus sp. nov., isolated from the rhizosphere soil of Haloxylon ammodendron.</title>
        <authorList>
            <person name="Li H.-P."/>
            <person name="Gou J.-Y."/>
            <person name="Yao D."/>
            <person name="Han Q.-Q."/>
            <person name="Shao K.-Z."/>
            <person name="Zhao Q."/>
            <person name="Zhang J.-L."/>
        </authorList>
    </citation>
    <scope>NUCLEOTIDE SEQUENCE [LARGE SCALE GENOMIC DNA]</scope>
    <source>
        <strain evidence="2 3">AY-3R</strain>
    </source>
</reference>
<dbReference type="PANTHER" id="PTHR34853:SF1">
    <property type="entry name" value="LIPASE 5"/>
    <property type="match status" value="1"/>
</dbReference>
<feature type="signal peptide" evidence="1">
    <location>
        <begin position="1"/>
        <end position="26"/>
    </location>
</feature>
<dbReference type="PIRSF" id="PIRSF029171">
    <property type="entry name" value="Esterase_LipA"/>
    <property type="match status" value="1"/>
</dbReference>
<accession>A0A4Q2KMZ3</accession>
<dbReference type="Proteomes" id="UP000293623">
    <property type="component" value="Unassembled WGS sequence"/>
</dbReference>
<comment type="caution">
    <text evidence="2">The sequence shown here is derived from an EMBL/GenBank/DDBJ whole genome shotgun (WGS) entry which is preliminary data.</text>
</comment>
<dbReference type="SUPFAM" id="SSF53474">
    <property type="entry name" value="alpha/beta-Hydrolases"/>
    <property type="match status" value="1"/>
</dbReference>
<organism evidence="2 3">
    <name type="scientific">Pelagerythrobacter rhizovicinus</name>
    <dbReference type="NCBI Taxonomy" id="2268576"/>
    <lineage>
        <taxon>Bacteria</taxon>
        <taxon>Pseudomonadati</taxon>
        <taxon>Pseudomonadota</taxon>
        <taxon>Alphaproteobacteria</taxon>
        <taxon>Sphingomonadales</taxon>
        <taxon>Erythrobacteraceae</taxon>
        <taxon>Pelagerythrobacter</taxon>
    </lineage>
</organism>
<keyword evidence="3" id="KW-1185">Reference proteome</keyword>
<protein>
    <submittedName>
        <fullName evidence="2">Lipase</fullName>
    </submittedName>
</protein>
<dbReference type="InterPro" id="IPR005152">
    <property type="entry name" value="Lipase_secreted"/>
</dbReference>
<feature type="chain" id="PRO_5020471856" evidence="1">
    <location>
        <begin position="27"/>
        <end position="393"/>
    </location>
</feature>
<gene>
    <name evidence="2" type="ORF">ETX26_11570</name>
</gene>
<dbReference type="GO" id="GO:0016042">
    <property type="term" value="P:lipid catabolic process"/>
    <property type="evidence" value="ECO:0007669"/>
    <property type="project" value="InterPro"/>
</dbReference>
<dbReference type="AlphaFoldDB" id="A0A4Q2KMZ3"/>
<dbReference type="EMBL" id="SDPV01000002">
    <property type="protein sequence ID" value="RXZ64521.1"/>
    <property type="molecule type" value="Genomic_DNA"/>
</dbReference>
<dbReference type="GO" id="GO:0004806">
    <property type="term" value="F:triacylglycerol lipase activity"/>
    <property type="evidence" value="ECO:0007669"/>
    <property type="project" value="InterPro"/>
</dbReference>
<sequence>MTRRSAPLAVLLALAVLAGIPGTSTGQDQRAPVHPAEGSWITNPPGSIARADPLDLPVPGARAWRVLYRSSGARGEQIEVSGVIVAPDRPPPPNGWPTVAWAHPTTGIASKCAPSRGHHFEKTVPNLAELVRRGYVVAATDYEGLGTEGVHPYLVGSSAAQTVLDSVRAARSLAGAGSEFVVWGHSQGGHAALWTGELAASYAPDLTLLGVAAAAPATELAHLFEDDLDTEGGKAFTALALLSWSKVYDIDLSAIVEPKAVPGVRLIGDGCMTNALGLLVDGLGLHLLPHNVLRADPTRVSPWREIIARNTPTSVGQGVPVLIAQGTKDTIIAPAVSRDFARRLCSQGTSTHLIEMEADHLGIAKLSADRVADWIDARFARAEPQRGCLVPSE</sequence>
<name>A0A4Q2KMZ3_9SPHN</name>
<keyword evidence="1" id="KW-0732">Signal</keyword>
<dbReference type="OrthoDB" id="9955at2"/>